<keyword evidence="1" id="KW-0430">Lectin</keyword>
<dbReference type="AlphaFoldDB" id="A0A672GRK0"/>
<dbReference type="PANTHER" id="PTHR23250:SF3">
    <property type="entry name" value="FISH-EGG LECTIN-LIKE ISOFORM X1-RELATED"/>
    <property type="match status" value="1"/>
</dbReference>
<dbReference type="OMA" id="CTEIPNP"/>
<evidence type="ECO:0000256" key="3">
    <source>
        <dbReference type="SAM" id="SignalP"/>
    </source>
</evidence>
<comment type="similarity">
    <text evidence="2">Belongs to the tectonin family.</text>
</comment>
<dbReference type="PANTHER" id="PTHR23250">
    <property type="entry name" value="DYSFERLIN-RELATED"/>
    <property type="match status" value="1"/>
</dbReference>
<feature type="chain" id="PRO_5025542578" evidence="3">
    <location>
        <begin position="30"/>
        <end position="264"/>
    </location>
</feature>
<sequence>FCFSRYTKGDMKSAAVLFLVINCLSRCWACNLGPQHSGATQIDAGQGQVVMRNDKSEVFVLSGSTWIRLGSVPIKHVSVGPAGIWGVDSSDNVYKYGGSDFLLSQGQSLHQVDAGGQDQIVGVTSSSTVHCLSSTVASGFKQGDSLSWTTFPGALMYISCSSHGCWGVNSGKEIYFTMPDSCQMKAWTRVTGGTNMVEVGTDGTVFVVGNGYIYQRTGISADVPHGTGWYHIPMSKTVKHASYDLGNLWLVLNGGIIMKCIQTH</sequence>
<reference evidence="4" key="1">
    <citation type="submission" date="2019-06" db="EMBL/GenBank/DDBJ databases">
        <authorList>
            <consortium name="Wellcome Sanger Institute Data Sharing"/>
        </authorList>
    </citation>
    <scope>NUCLEOTIDE SEQUENCE [LARGE SCALE GENOMIC DNA]</scope>
</reference>
<reference evidence="4" key="2">
    <citation type="submission" date="2025-08" db="UniProtKB">
        <authorList>
            <consortium name="Ensembl"/>
        </authorList>
    </citation>
    <scope>IDENTIFICATION</scope>
</reference>
<evidence type="ECO:0000313" key="4">
    <source>
        <dbReference type="Ensembl" id="ENSSFAP00005014029.1"/>
    </source>
</evidence>
<reference evidence="4" key="3">
    <citation type="submission" date="2025-09" db="UniProtKB">
        <authorList>
            <consortium name="Ensembl"/>
        </authorList>
    </citation>
    <scope>IDENTIFICATION</scope>
</reference>
<feature type="signal peptide" evidence="3">
    <location>
        <begin position="1"/>
        <end position="29"/>
    </location>
</feature>
<keyword evidence="5" id="KW-1185">Reference proteome</keyword>
<dbReference type="Proteomes" id="UP000472267">
    <property type="component" value="Chromosome 17"/>
</dbReference>
<name>A0A672GRK0_SALFA</name>
<dbReference type="InterPro" id="IPR051513">
    <property type="entry name" value="Tectonin_beta-prop"/>
</dbReference>
<organism evidence="4 5">
    <name type="scientific">Salarias fasciatus</name>
    <name type="common">Jewelled blenny</name>
    <name type="synonym">Blennius fasciatus</name>
    <dbReference type="NCBI Taxonomy" id="181472"/>
    <lineage>
        <taxon>Eukaryota</taxon>
        <taxon>Metazoa</taxon>
        <taxon>Chordata</taxon>
        <taxon>Craniata</taxon>
        <taxon>Vertebrata</taxon>
        <taxon>Euteleostomi</taxon>
        <taxon>Actinopterygii</taxon>
        <taxon>Neopterygii</taxon>
        <taxon>Teleostei</taxon>
        <taxon>Neoteleostei</taxon>
        <taxon>Acanthomorphata</taxon>
        <taxon>Ovalentaria</taxon>
        <taxon>Blenniimorphae</taxon>
        <taxon>Blenniiformes</taxon>
        <taxon>Blennioidei</taxon>
        <taxon>Blenniidae</taxon>
        <taxon>Salariinae</taxon>
        <taxon>Salarias</taxon>
    </lineage>
</organism>
<dbReference type="Ensembl" id="ENSSFAT00005014618.1">
    <property type="protein sequence ID" value="ENSSFAP00005014029.1"/>
    <property type="gene ID" value="ENSSFAG00005007594.1"/>
</dbReference>
<evidence type="ECO:0000256" key="1">
    <source>
        <dbReference type="ARBA" id="ARBA00022734"/>
    </source>
</evidence>
<proteinExistence type="inferred from homology"/>
<evidence type="ECO:0000256" key="2">
    <source>
        <dbReference type="ARBA" id="ARBA00038331"/>
    </source>
</evidence>
<dbReference type="Pfam" id="PF19193">
    <property type="entry name" value="Tectonin"/>
    <property type="match status" value="1"/>
</dbReference>
<dbReference type="InterPro" id="IPR006624">
    <property type="entry name" value="Beta-propeller_rpt_TECPR"/>
</dbReference>
<evidence type="ECO:0000313" key="5">
    <source>
        <dbReference type="Proteomes" id="UP000472267"/>
    </source>
</evidence>
<dbReference type="GO" id="GO:0030246">
    <property type="term" value="F:carbohydrate binding"/>
    <property type="evidence" value="ECO:0007669"/>
    <property type="project" value="UniProtKB-KW"/>
</dbReference>
<keyword evidence="3" id="KW-0732">Signal</keyword>
<accession>A0A672GRK0</accession>
<dbReference type="InParanoid" id="A0A672GRK0"/>
<protein>
    <submittedName>
        <fullName evidence="4">Fish-egg lectin-like</fullName>
    </submittedName>
</protein>
<dbReference type="SMART" id="SM00706">
    <property type="entry name" value="TECPR"/>
    <property type="match status" value="5"/>
</dbReference>
<dbReference type="FunCoup" id="A0A672GRK0">
    <property type="interactions" value="13"/>
</dbReference>
<gene>
    <name evidence="4" type="primary">LOC115403877</name>
</gene>